<evidence type="ECO:0000256" key="2">
    <source>
        <dbReference type="ARBA" id="ARBA00006275"/>
    </source>
</evidence>
<dbReference type="Gene3D" id="1.25.40.390">
    <property type="match status" value="1"/>
</dbReference>
<keyword evidence="10" id="KW-1185">Reference proteome</keyword>
<dbReference type="Pfam" id="PF14322">
    <property type="entry name" value="SusD-like_3"/>
    <property type="match status" value="1"/>
</dbReference>
<dbReference type="SUPFAM" id="SSF48452">
    <property type="entry name" value="TPR-like"/>
    <property type="match status" value="1"/>
</dbReference>
<dbReference type="Proteomes" id="UP000199041">
    <property type="component" value="Unassembled WGS sequence"/>
</dbReference>
<keyword evidence="5" id="KW-0998">Cell outer membrane</keyword>
<dbReference type="STRING" id="551991.SAMN05192529_101316"/>
<comment type="subcellular location">
    <subcellularLocation>
        <location evidence="1">Cell outer membrane</location>
    </subcellularLocation>
</comment>
<dbReference type="EMBL" id="FNQY01000001">
    <property type="protein sequence ID" value="SDZ76393.1"/>
    <property type="molecule type" value="Genomic_DNA"/>
</dbReference>
<feature type="signal peptide" evidence="6">
    <location>
        <begin position="1"/>
        <end position="24"/>
    </location>
</feature>
<evidence type="ECO:0000256" key="1">
    <source>
        <dbReference type="ARBA" id="ARBA00004442"/>
    </source>
</evidence>
<evidence type="ECO:0000256" key="5">
    <source>
        <dbReference type="ARBA" id="ARBA00023237"/>
    </source>
</evidence>
<protein>
    <submittedName>
        <fullName evidence="9">Starch-binding associating with outer membrane</fullName>
    </submittedName>
</protein>
<accession>A0A1H3VNM1</accession>
<dbReference type="InterPro" id="IPR033985">
    <property type="entry name" value="SusD-like_N"/>
</dbReference>
<sequence length="554" mass="62097">MKKIFNHKLLIMAAAALMMASCTKELNIPPSNLLSSDGFYQTPAQSEQGIIGIYGGLRNLSNDEFLYMSEVRSDNAWVTPLTDGLREYAEIATFRAGNDIATFNSVWNEWYKVIYSANVALARIPSCDFGTNDKLKNQYLGEAHFLRGWAYFELARLFGNIPLIDKEMGPDEVKTVGQSSATDIINKIVIPDLKAAEENLPTADQMTDNTGKTIEKSGRADKIAAEAMLGRVYMTLAGFPFNDNAALDQAKTQLKAVIDYSTSNGNKYWAPDSTEWRKQYLPMDDYYNKYSIFAIQYRTGGSGNPAIFNFSPALPPIAYTEQRIFGNSIFINKTLMYQFDRVYGTGTSAHYDARGLGYSVLTGYAAEKNFPAYTQTTDTLHLADGSVVNEFTRTMYYKFMPSKLKIANLGVSLDAEADMKDYNDWGVNLPIIRLEDVMLMYAEILSKTDPAGAMAIVNKIRERAGCTSESATSSAEALAFVKQERQVELMGEGVRWFDEVRWNEWKSATIDKFNRYHNPDGTDVANVKDGRYLYPIPLSQMQVKPGLYTQNTGY</sequence>
<dbReference type="Pfam" id="PF07980">
    <property type="entry name" value="SusD_RagB"/>
    <property type="match status" value="1"/>
</dbReference>
<dbReference type="InterPro" id="IPR011990">
    <property type="entry name" value="TPR-like_helical_dom_sf"/>
</dbReference>
<proteinExistence type="inferred from homology"/>
<comment type="similarity">
    <text evidence="2">Belongs to the SusD family.</text>
</comment>
<evidence type="ECO:0000256" key="4">
    <source>
        <dbReference type="ARBA" id="ARBA00023136"/>
    </source>
</evidence>
<dbReference type="RefSeq" id="WP_091392446.1">
    <property type="nucleotide sequence ID" value="NZ_FNQY01000001.1"/>
</dbReference>
<dbReference type="InterPro" id="IPR012944">
    <property type="entry name" value="SusD_RagB_dom"/>
</dbReference>
<evidence type="ECO:0000313" key="9">
    <source>
        <dbReference type="EMBL" id="SDZ76393.1"/>
    </source>
</evidence>
<organism evidence="9 10">
    <name type="scientific">Arachidicoccus rhizosphaerae</name>
    <dbReference type="NCBI Taxonomy" id="551991"/>
    <lineage>
        <taxon>Bacteria</taxon>
        <taxon>Pseudomonadati</taxon>
        <taxon>Bacteroidota</taxon>
        <taxon>Chitinophagia</taxon>
        <taxon>Chitinophagales</taxon>
        <taxon>Chitinophagaceae</taxon>
        <taxon>Arachidicoccus</taxon>
    </lineage>
</organism>
<reference evidence="9 10" key="1">
    <citation type="submission" date="2016-10" db="EMBL/GenBank/DDBJ databases">
        <authorList>
            <person name="de Groot N.N."/>
        </authorList>
    </citation>
    <scope>NUCLEOTIDE SEQUENCE [LARGE SCALE GENOMIC DNA]</scope>
    <source>
        <strain evidence="9 10">Vu-144</strain>
    </source>
</reference>
<keyword evidence="4" id="KW-0472">Membrane</keyword>
<dbReference type="GO" id="GO:0009279">
    <property type="term" value="C:cell outer membrane"/>
    <property type="evidence" value="ECO:0007669"/>
    <property type="project" value="UniProtKB-SubCell"/>
</dbReference>
<feature type="domain" description="RagB/SusD" evidence="7">
    <location>
        <begin position="336"/>
        <end position="554"/>
    </location>
</feature>
<keyword evidence="3 6" id="KW-0732">Signal</keyword>
<feature type="chain" id="PRO_5011587131" evidence="6">
    <location>
        <begin position="25"/>
        <end position="554"/>
    </location>
</feature>
<evidence type="ECO:0000259" key="8">
    <source>
        <dbReference type="Pfam" id="PF14322"/>
    </source>
</evidence>
<dbReference type="PROSITE" id="PS51257">
    <property type="entry name" value="PROKAR_LIPOPROTEIN"/>
    <property type="match status" value="1"/>
</dbReference>
<dbReference type="AlphaFoldDB" id="A0A1H3VNM1"/>
<evidence type="ECO:0000256" key="3">
    <source>
        <dbReference type="ARBA" id="ARBA00022729"/>
    </source>
</evidence>
<gene>
    <name evidence="9" type="ORF">SAMN05192529_101316</name>
</gene>
<name>A0A1H3VNM1_9BACT</name>
<evidence type="ECO:0000256" key="6">
    <source>
        <dbReference type="SAM" id="SignalP"/>
    </source>
</evidence>
<dbReference type="OrthoDB" id="993981at2"/>
<feature type="domain" description="SusD-like N-terminal" evidence="8">
    <location>
        <begin position="66"/>
        <end position="234"/>
    </location>
</feature>
<evidence type="ECO:0000313" key="10">
    <source>
        <dbReference type="Proteomes" id="UP000199041"/>
    </source>
</evidence>
<evidence type="ECO:0000259" key="7">
    <source>
        <dbReference type="Pfam" id="PF07980"/>
    </source>
</evidence>